<feature type="domain" description="SGNH hydrolase-type esterase" evidence="2">
    <location>
        <begin position="40"/>
        <end position="276"/>
    </location>
</feature>
<dbReference type="PANTHER" id="PTHR37981:SF1">
    <property type="entry name" value="SGNH HYDROLASE-TYPE ESTERASE DOMAIN-CONTAINING PROTEIN"/>
    <property type="match status" value="1"/>
</dbReference>
<keyword evidence="1" id="KW-0732">Signal</keyword>
<keyword evidence="3" id="KW-0378">Hydrolase</keyword>
<feature type="signal peptide" evidence="1">
    <location>
        <begin position="1"/>
        <end position="21"/>
    </location>
</feature>
<dbReference type="Pfam" id="PF13472">
    <property type="entry name" value="Lipase_GDSL_2"/>
    <property type="match status" value="1"/>
</dbReference>
<dbReference type="Gene3D" id="3.40.50.1110">
    <property type="entry name" value="SGNH hydrolase"/>
    <property type="match status" value="1"/>
</dbReference>
<name>A0A6A5ZNU1_9PLEO</name>
<organism evidence="3 4">
    <name type="scientific">Lophiotrema nucula</name>
    <dbReference type="NCBI Taxonomy" id="690887"/>
    <lineage>
        <taxon>Eukaryota</taxon>
        <taxon>Fungi</taxon>
        <taxon>Dikarya</taxon>
        <taxon>Ascomycota</taxon>
        <taxon>Pezizomycotina</taxon>
        <taxon>Dothideomycetes</taxon>
        <taxon>Pleosporomycetidae</taxon>
        <taxon>Pleosporales</taxon>
        <taxon>Lophiotremataceae</taxon>
        <taxon>Lophiotrema</taxon>
    </lineage>
</organism>
<evidence type="ECO:0000313" key="4">
    <source>
        <dbReference type="Proteomes" id="UP000799770"/>
    </source>
</evidence>
<protein>
    <submittedName>
        <fullName evidence="3">SGNH hydrolase-type esterase domain-containing protein</fullName>
    </submittedName>
</protein>
<feature type="chain" id="PRO_5025495931" evidence="1">
    <location>
        <begin position="22"/>
        <end position="657"/>
    </location>
</feature>
<dbReference type="OrthoDB" id="21678at2759"/>
<dbReference type="AlphaFoldDB" id="A0A6A5ZNU1"/>
<proteinExistence type="predicted"/>
<dbReference type="PANTHER" id="PTHR37981">
    <property type="entry name" value="LIPASE 2"/>
    <property type="match status" value="1"/>
</dbReference>
<dbReference type="SUPFAM" id="SSF52266">
    <property type="entry name" value="SGNH hydrolase"/>
    <property type="match status" value="1"/>
</dbReference>
<gene>
    <name evidence="3" type="ORF">BDV96DRAFT_595263</name>
</gene>
<dbReference type="Proteomes" id="UP000799770">
    <property type="component" value="Unassembled WGS sequence"/>
</dbReference>
<reference evidence="3" key="1">
    <citation type="journal article" date="2020" name="Stud. Mycol.">
        <title>101 Dothideomycetes genomes: a test case for predicting lifestyles and emergence of pathogens.</title>
        <authorList>
            <person name="Haridas S."/>
            <person name="Albert R."/>
            <person name="Binder M."/>
            <person name="Bloem J."/>
            <person name="Labutti K."/>
            <person name="Salamov A."/>
            <person name="Andreopoulos B."/>
            <person name="Baker S."/>
            <person name="Barry K."/>
            <person name="Bills G."/>
            <person name="Bluhm B."/>
            <person name="Cannon C."/>
            <person name="Castanera R."/>
            <person name="Culley D."/>
            <person name="Daum C."/>
            <person name="Ezra D."/>
            <person name="Gonzalez J."/>
            <person name="Henrissat B."/>
            <person name="Kuo A."/>
            <person name="Liang C."/>
            <person name="Lipzen A."/>
            <person name="Lutzoni F."/>
            <person name="Magnuson J."/>
            <person name="Mondo S."/>
            <person name="Nolan M."/>
            <person name="Ohm R."/>
            <person name="Pangilinan J."/>
            <person name="Park H.-J."/>
            <person name="Ramirez L."/>
            <person name="Alfaro M."/>
            <person name="Sun H."/>
            <person name="Tritt A."/>
            <person name="Yoshinaga Y."/>
            <person name="Zwiers L.-H."/>
            <person name="Turgeon B."/>
            <person name="Goodwin S."/>
            <person name="Spatafora J."/>
            <person name="Crous P."/>
            <person name="Grigoriev I."/>
        </authorList>
    </citation>
    <scope>NUCLEOTIDE SEQUENCE</scope>
    <source>
        <strain evidence="3">CBS 627.86</strain>
    </source>
</reference>
<dbReference type="GO" id="GO:0006629">
    <property type="term" value="P:lipid metabolic process"/>
    <property type="evidence" value="ECO:0007669"/>
    <property type="project" value="TreeGrafter"/>
</dbReference>
<dbReference type="InterPro" id="IPR013830">
    <property type="entry name" value="SGNH_hydro"/>
</dbReference>
<dbReference type="GO" id="GO:0016788">
    <property type="term" value="F:hydrolase activity, acting on ester bonds"/>
    <property type="evidence" value="ECO:0007669"/>
    <property type="project" value="InterPro"/>
</dbReference>
<dbReference type="InterPro" id="IPR037460">
    <property type="entry name" value="SEST-like"/>
</dbReference>
<evidence type="ECO:0000256" key="1">
    <source>
        <dbReference type="SAM" id="SignalP"/>
    </source>
</evidence>
<evidence type="ECO:0000259" key="2">
    <source>
        <dbReference type="Pfam" id="PF13472"/>
    </source>
</evidence>
<dbReference type="EMBL" id="ML977313">
    <property type="protein sequence ID" value="KAF2120855.1"/>
    <property type="molecule type" value="Genomic_DNA"/>
</dbReference>
<dbReference type="CDD" id="cd01823">
    <property type="entry name" value="SEST_like"/>
    <property type="match status" value="1"/>
</dbReference>
<sequence>MAAKLQAILAFLSVSSSVASAIPTRTSPKLSARDAFEWTALGDSYASGIGAGEPDEARRCFRYSEAYPRAIQGGDNDLPDFGSRILNNVVCSGASTGDILAHQFADEDSEDTMYGKRPKFGNPKFATLSLGGNDIGLRYLLNSCVYNFYPTIYSCDDAIKDAFAAIDDKSLVDGISSVISKTLEKGRAGPAGNDFNVFVAGYAQFFNSKTEQCSEVTWARPWFGKGRKLDEKIRENFNDMAIRLNEKIKDAVGQNNGAHYVDIDAAVEGHRYCEQDVVEPDNNNDQVWFWQAFDESDANPAVKDFDDAVAKQLDPSVSGMDELVKKFQNGETSPGFQPRVEIEDAMWNVAVNDPSFKDDGWLGVLTQRVRVFHPKKALHDVIADKILEVYGAVTNPCLTKEGCTTPPPTPSDLPLGDRSADCDGKEWPLLPNDWLLSDGRHTMTEIIYRMRDQACQGLCESIQGVPGQFAAAVKDGNSCEYSVKVTNELEMYMFVSGPGQNCYDATAKIEATCKNGQSGWINGPNPYEFYQQGVRTLNAEGAKHQPFGDNTHLGYNQMWCSVHSKNLADYYSFETVNFDDGDWGKTIQKNVHSNCGGTGAANQWKYEPTDGTYDFGGGFKSDHQGSFRSPWFQEGCTADTMSIALGLPKGSVNCERS</sequence>
<dbReference type="InterPro" id="IPR036514">
    <property type="entry name" value="SGNH_hydro_sf"/>
</dbReference>
<evidence type="ECO:0000313" key="3">
    <source>
        <dbReference type="EMBL" id="KAF2120855.1"/>
    </source>
</evidence>
<keyword evidence="4" id="KW-1185">Reference proteome</keyword>
<accession>A0A6A5ZNU1</accession>